<organism evidence="1 2">
    <name type="scientific">Streptomyces virginiae</name>
    <name type="common">Streptomyces cinnamonensis</name>
    <dbReference type="NCBI Taxonomy" id="1961"/>
    <lineage>
        <taxon>Bacteria</taxon>
        <taxon>Bacillati</taxon>
        <taxon>Actinomycetota</taxon>
        <taxon>Actinomycetes</taxon>
        <taxon>Kitasatosporales</taxon>
        <taxon>Streptomycetaceae</taxon>
        <taxon>Streptomyces</taxon>
    </lineage>
</organism>
<dbReference type="RefSeq" id="WP_328959772.1">
    <property type="nucleotide sequence ID" value="NZ_CP108090.1"/>
</dbReference>
<sequence length="39" mass="4436">MDSGELRLRIAYRYPFHEVGSAHQRFEAGGVLGKILLTF</sequence>
<evidence type="ECO:0000313" key="1">
    <source>
        <dbReference type="EMBL" id="WUQ10211.1"/>
    </source>
</evidence>
<evidence type="ECO:0000313" key="2">
    <source>
        <dbReference type="Proteomes" id="UP001432039"/>
    </source>
</evidence>
<proteinExistence type="predicted"/>
<dbReference type="Proteomes" id="UP001432039">
    <property type="component" value="Chromosome"/>
</dbReference>
<dbReference type="Pfam" id="PF13602">
    <property type="entry name" value="ADH_zinc_N_2"/>
    <property type="match status" value="1"/>
</dbReference>
<accession>A0ABZ1T4Z9</accession>
<reference evidence="1" key="1">
    <citation type="submission" date="2022-10" db="EMBL/GenBank/DDBJ databases">
        <title>The complete genomes of actinobacterial strains from the NBC collection.</title>
        <authorList>
            <person name="Joergensen T.S."/>
            <person name="Alvarez Arevalo M."/>
            <person name="Sterndorff E.B."/>
            <person name="Faurdal D."/>
            <person name="Vuksanovic O."/>
            <person name="Mourched A.-S."/>
            <person name="Charusanti P."/>
            <person name="Shaw S."/>
            <person name="Blin K."/>
            <person name="Weber T."/>
        </authorList>
    </citation>
    <scope>NUCLEOTIDE SEQUENCE</scope>
    <source>
        <strain evidence="1">NBC_00248</strain>
    </source>
</reference>
<dbReference type="EMBL" id="CP108090">
    <property type="protein sequence ID" value="WUQ10211.1"/>
    <property type="molecule type" value="Genomic_DNA"/>
</dbReference>
<protein>
    <submittedName>
        <fullName evidence="1">Zinc-binding dehydrogenase</fullName>
    </submittedName>
</protein>
<gene>
    <name evidence="1" type="ORF">OG517_01440</name>
</gene>
<keyword evidence="2" id="KW-1185">Reference proteome</keyword>
<name>A0ABZ1T4Z9_STRVG</name>
<dbReference type="Gene3D" id="3.90.180.10">
    <property type="entry name" value="Medium-chain alcohol dehydrogenases, catalytic domain"/>
    <property type="match status" value="1"/>
</dbReference>